<dbReference type="EMBL" id="OZ034814">
    <property type="protein sequence ID" value="CAL1361031.1"/>
    <property type="molecule type" value="Genomic_DNA"/>
</dbReference>
<reference evidence="1 2" key="1">
    <citation type="submission" date="2024-04" db="EMBL/GenBank/DDBJ databases">
        <authorList>
            <person name="Fracassetti M."/>
        </authorList>
    </citation>
    <scope>NUCLEOTIDE SEQUENCE [LARGE SCALE GENOMIC DNA]</scope>
</reference>
<dbReference type="AlphaFoldDB" id="A0AAV2CY65"/>
<name>A0AAV2CY65_9ROSI</name>
<gene>
    <name evidence="1" type="ORF">LTRI10_LOCUS8429</name>
</gene>
<accession>A0AAV2CY65</accession>
<evidence type="ECO:0000313" key="1">
    <source>
        <dbReference type="EMBL" id="CAL1361031.1"/>
    </source>
</evidence>
<organism evidence="1 2">
    <name type="scientific">Linum trigynum</name>
    <dbReference type="NCBI Taxonomy" id="586398"/>
    <lineage>
        <taxon>Eukaryota</taxon>
        <taxon>Viridiplantae</taxon>
        <taxon>Streptophyta</taxon>
        <taxon>Embryophyta</taxon>
        <taxon>Tracheophyta</taxon>
        <taxon>Spermatophyta</taxon>
        <taxon>Magnoliopsida</taxon>
        <taxon>eudicotyledons</taxon>
        <taxon>Gunneridae</taxon>
        <taxon>Pentapetalae</taxon>
        <taxon>rosids</taxon>
        <taxon>fabids</taxon>
        <taxon>Malpighiales</taxon>
        <taxon>Linaceae</taxon>
        <taxon>Linum</taxon>
    </lineage>
</organism>
<sequence>MTQSTIWVSDFFKNLAGGEKGLTIQLVVRSFPFSSNKGKILSSDLNTRKAEKNPCVGEFCLADPTLAQLMGLVAGERALVKAT</sequence>
<keyword evidence="2" id="KW-1185">Reference proteome</keyword>
<protein>
    <submittedName>
        <fullName evidence="1">Uncharacterized protein</fullName>
    </submittedName>
</protein>
<dbReference type="Proteomes" id="UP001497516">
    <property type="component" value="Chromosome 10"/>
</dbReference>
<evidence type="ECO:0000313" key="2">
    <source>
        <dbReference type="Proteomes" id="UP001497516"/>
    </source>
</evidence>
<proteinExistence type="predicted"/>